<organism evidence="9 10">
    <name type="scientific">Microbotryum intermedium</name>
    <dbReference type="NCBI Taxonomy" id="269621"/>
    <lineage>
        <taxon>Eukaryota</taxon>
        <taxon>Fungi</taxon>
        <taxon>Dikarya</taxon>
        <taxon>Basidiomycota</taxon>
        <taxon>Pucciniomycotina</taxon>
        <taxon>Microbotryomycetes</taxon>
        <taxon>Microbotryales</taxon>
        <taxon>Microbotryaceae</taxon>
        <taxon>Microbotryum</taxon>
    </lineage>
</organism>
<evidence type="ECO:0000313" key="10">
    <source>
        <dbReference type="Proteomes" id="UP000198372"/>
    </source>
</evidence>
<dbReference type="PROSITE" id="PS00231">
    <property type="entry name" value="F_ACTIN_CAPPING_BETA"/>
    <property type="match status" value="1"/>
</dbReference>
<evidence type="ECO:0000256" key="3">
    <source>
        <dbReference type="ARBA" id="ARBA00021859"/>
    </source>
</evidence>
<evidence type="ECO:0000313" key="9">
    <source>
        <dbReference type="EMBL" id="SCV69339.1"/>
    </source>
</evidence>
<gene>
    <name evidence="9" type="ORF">BQ2448_2359</name>
</gene>
<evidence type="ECO:0000256" key="8">
    <source>
        <dbReference type="RuleBase" id="RU365078"/>
    </source>
</evidence>
<reference evidence="10" key="1">
    <citation type="submission" date="2016-09" db="EMBL/GenBank/DDBJ databases">
        <authorList>
            <person name="Jeantristanb JTB J.-T."/>
            <person name="Ricardo R."/>
        </authorList>
    </citation>
    <scope>NUCLEOTIDE SEQUENCE [LARGE SCALE GENOMIC DNA]</scope>
</reference>
<keyword evidence="5 8" id="KW-0963">Cytoplasm</keyword>
<dbReference type="GO" id="GO:0005737">
    <property type="term" value="C:cytoplasm"/>
    <property type="evidence" value="ECO:0007669"/>
    <property type="project" value="InterPro"/>
</dbReference>
<dbReference type="Proteomes" id="UP000198372">
    <property type="component" value="Unassembled WGS sequence"/>
</dbReference>
<name>A0A238F9A7_9BASI</name>
<dbReference type="EMBL" id="FMSP01000004">
    <property type="protein sequence ID" value="SCV69339.1"/>
    <property type="molecule type" value="Genomic_DNA"/>
</dbReference>
<comment type="similarity">
    <text evidence="2 8">Belongs to the F-actin-capping protein beta subunit family.</text>
</comment>
<dbReference type="PANTHER" id="PTHR10619:SF0">
    <property type="entry name" value="F-ACTIN-CAPPING PROTEIN SUBUNIT BETA ISOFORMS 1 AND 2"/>
    <property type="match status" value="1"/>
</dbReference>
<keyword evidence="7 8" id="KW-0206">Cytoskeleton</keyword>
<dbReference type="GO" id="GO:0051015">
    <property type="term" value="F:actin filament binding"/>
    <property type="evidence" value="ECO:0007669"/>
    <property type="project" value="UniProtKB-ARBA"/>
</dbReference>
<dbReference type="Gene3D" id="3.90.1150.210">
    <property type="entry name" value="F-actin capping protein, beta subunit"/>
    <property type="match status" value="1"/>
</dbReference>
<evidence type="ECO:0000256" key="4">
    <source>
        <dbReference type="ARBA" id="ARBA00022467"/>
    </source>
</evidence>
<evidence type="ECO:0000256" key="5">
    <source>
        <dbReference type="ARBA" id="ARBA00022490"/>
    </source>
</evidence>
<comment type="function">
    <text evidence="8">F-actin-capping proteins bind in a Ca(2+)-independent manner to the fast growing ends of actin filaments (barbed end) thereby blocking the exchange of subunits at these ends. Unlike other capping proteins (such as gelsolin and severin), these proteins do not sever actin filaments.</text>
</comment>
<dbReference type="InterPro" id="IPR042276">
    <property type="entry name" value="CapZ_alpha/beta_2"/>
</dbReference>
<dbReference type="STRING" id="269621.A0A238F9A7"/>
<dbReference type="OrthoDB" id="9979678at2759"/>
<proteinExistence type="inferred from homology"/>
<comment type="subunit">
    <text evidence="8">Heterodimer of an alpha and a beta subunit.</text>
</comment>
<dbReference type="InterPro" id="IPR037282">
    <property type="entry name" value="CapZ_alpha/beta"/>
</dbReference>
<dbReference type="GO" id="GO:0000902">
    <property type="term" value="P:cell morphogenesis"/>
    <property type="evidence" value="ECO:0007669"/>
    <property type="project" value="TreeGrafter"/>
</dbReference>
<dbReference type="InterPro" id="IPR001698">
    <property type="entry name" value="CAPZB"/>
</dbReference>
<dbReference type="AlphaFoldDB" id="A0A238F9A7"/>
<keyword evidence="10" id="KW-1185">Reference proteome</keyword>
<dbReference type="PANTHER" id="PTHR10619">
    <property type="entry name" value="F-ACTIN-CAPPING PROTEIN SUBUNIT BETA"/>
    <property type="match status" value="1"/>
</dbReference>
<dbReference type="FunFam" id="1.20.58.570:FF:000001">
    <property type="entry name" value="F-actin-capping protein subunit beta"/>
    <property type="match status" value="1"/>
</dbReference>
<evidence type="ECO:0000256" key="2">
    <source>
        <dbReference type="ARBA" id="ARBA00006039"/>
    </source>
</evidence>
<dbReference type="GO" id="GO:0051016">
    <property type="term" value="P:barbed-end actin filament capping"/>
    <property type="evidence" value="ECO:0007669"/>
    <property type="project" value="UniProtKB-UniRule"/>
</dbReference>
<dbReference type="PRINTS" id="PR00192">
    <property type="entry name" value="FACTINCAPB"/>
</dbReference>
<dbReference type="GO" id="GO:0030036">
    <property type="term" value="P:actin cytoskeleton organization"/>
    <property type="evidence" value="ECO:0007669"/>
    <property type="project" value="InterPro"/>
</dbReference>
<evidence type="ECO:0000256" key="6">
    <source>
        <dbReference type="ARBA" id="ARBA00023203"/>
    </source>
</evidence>
<dbReference type="Pfam" id="PF01115">
    <property type="entry name" value="F_actin_cap_B"/>
    <property type="match status" value="1"/>
</dbReference>
<dbReference type="InterPro" id="IPR019771">
    <property type="entry name" value="F-actin_capping_bsu_CS"/>
</dbReference>
<evidence type="ECO:0000256" key="1">
    <source>
        <dbReference type="ARBA" id="ARBA00004245"/>
    </source>
</evidence>
<dbReference type="InterPro" id="IPR043175">
    <property type="entry name" value="CAPZB_N"/>
</dbReference>
<keyword evidence="4 8" id="KW-0117">Actin capping</keyword>
<comment type="subcellular location">
    <subcellularLocation>
        <location evidence="1 8">Cytoplasm</location>
        <location evidence="1 8">Cytoskeleton</location>
    </subcellularLocation>
</comment>
<dbReference type="Gene3D" id="1.20.58.570">
    <property type="match status" value="1"/>
</dbReference>
<dbReference type="SUPFAM" id="SSF90096">
    <property type="entry name" value="Subunits of heterodimeric actin filament capping protein Capz"/>
    <property type="match status" value="1"/>
</dbReference>
<sequence length="310" mass="34690">MSNEDTLSACLDLARRLPPHRIEHNLGLLCDILPELADDVLSSVDQPLKVFVDKESKKYLVCDYNRDGESYRSPWTNAYDPPLADGTMPSPKLRKLEVVMNDSFDVYRDLYFEGGVSSVYLWDVDGGFAGVVLLQKSRWHSSKSKVADLDRANLEAFFALIRRSLANEMSDLSSSTSSWDSVHVFEASERGRTAHYKLTSTVMLYISRTAIKLPKSKEVTLCGSMTRQNELEAPLDAASNQLGSHVVNLGRMIEDMEIKMRNLLQEVYFSKTKGVVSSLRSTVGYGEQHKRMALQGELAGLLRGKNTVPS</sequence>
<dbReference type="GO" id="GO:0008290">
    <property type="term" value="C:F-actin capping protein complex"/>
    <property type="evidence" value="ECO:0007669"/>
    <property type="project" value="UniProtKB-UniRule"/>
</dbReference>
<accession>A0A238F9A7</accession>
<keyword evidence="6 8" id="KW-0009">Actin-binding</keyword>
<protein>
    <recommendedName>
        <fullName evidence="3 8">F-actin-capping protein subunit beta</fullName>
    </recommendedName>
</protein>
<evidence type="ECO:0000256" key="7">
    <source>
        <dbReference type="ARBA" id="ARBA00023212"/>
    </source>
</evidence>